<evidence type="ECO:0000259" key="10">
    <source>
        <dbReference type="PROSITE" id="PS50126"/>
    </source>
</evidence>
<evidence type="ECO:0000256" key="1">
    <source>
        <dbReference type="ARBA" id="ARBA00004496"/>
    </source>
</evidence>
<dbReference type="FunFam" id="3.30.230.70:FF:000002">
    <property type="entry name" value="Polyribonucleotide nucleotidyltransferase"/>
    <property type="match status" value="1"/>
</dbReference>
<dbReference type="PROSITE" id="PS50126">
    <property type="entry name" value="S1"/>
    <property type="match status" value="1"/>
</dbReference>
<dbReference type="FunFam" id="3.30.1370.10:FF:000001">
    <property type="entry name" value="Polyribonucleotide nucleotidyltransferase"/>
    <property type="match status" value="1"/>
</dbReference>
<keyword evidence="6 9" id="KW-0479">Metal-binding</keyword>
<dbReference type="EMBL" id="AOPO01000011">
    <property type="protein sequence ID" value="ELY20897.1"/>
    <property type="molecule type" value="Genomic_DNA"/>
</dbReference>
<dbReference type="CDD" id="cd11363">
    <property type="entry name" value="RNase_PH_PNPase_1"/>
    <property type="match status" value="1"/>
</dbReference>
<dbReference type="SUPFAM" id="SSF55666">
    <property type="entry name" value="Ribonuclease PH domain 2-like"/>
    <property type="match status" value="2"/>
</dbReference>
<dbReference type="PROSITE" id="PS50084">
    <property type="entry name" value="KH_TYPE_1"/>
    <property type="match status" value="1"/>
</dbReference>
<gene>
    <name evidence="9" type="primary">pnp</name>
    <name evidence="11" type="ORF">HALTITAN_2404</name>
</gene>
<dbReference type="Gene3D" id="3.30.1370.10">
    <property type="entry name" value="K Homology domain, type 1"/>
    <property type="match status" value="1"/>
</dbReference>
<dbReference type="InterPro" id="IPR004087">
    <property type="entry name" value="KH_dom"/>
</dbReference>
<dbReference type="AlphaFoldDB" id="L9U7Y7"/>
<dbReference type="GO" id="GO:0004654">
    <property type="term" value="F:polyribonucleotide nucleotidyltransferase activity"/>
    <property type="evidence" value="ECO:0007669"/>
    <property type="project" value="UniProtKB-UniRule"/>
</dbReference>
<evidence type="ECO:0000256" key="8">
    <source>
        <dbReference type="ARBA" id="ARBA00022884"/>
    </source>
</evidence>
<dbReference type="Pfam" id="PF01138">
    <property type="entry name" value="RNase_PH"/>
    <property type="match status" value="2"/>
</dbReference>
<dbReference type="FunFam" id="2.40.50.140:FF:000023">
    <property type="entry name" value="Polyribonucleotide nucleotidyltransferase"/>
    <property type="match status" value="1"/>
</dbReference>
<dbReference type="Pfam" id="PF03726">
    <property type="entry name" value="PNPase"/>
    <property type="match status" value="1"/>
</dbReference>
<dbReference type="CDD" id="cd02393">
    <property type="entry name" value="KH-I_PNPase"/>
    <property type="match status" value="1"/>
</dbReference>
<dbReference type="CDD" id="cd04472">
    <property type="entry name" value="S1_PNPase"/>
    <property type="match status" value="1"/>
</dbReference>
<dbReference type="Proteomes" id="UP000011651">
    <property type="component" value="Unassembled WGS sequence"/>
</dbReference>
<accession>L9U7Y7</accession>
<dbReference type="GO" id="GO:0000287">
    <property type="term" value="F:magnesium ion binding"/>
    <property type="evidence" value="ECO:0007669"/>
    <property type="project" value="UniProtKB-UniRule"/>
</dbReference>
<dbReference type="InterPro" id="IPR004088">
    <property type="entry name" value="KH_dom_type_1"/>
</dbReference>
<dbReference type="InterPro" id="IPR012340">
    <property type="entry name" value="NA-bd_OB-fold"/>
</dbReference>
<dbReference type="NCBIfam" id="TIGR03591">
    <property type="entry name" value="polynuc_phos"/>
    <property type="match status" value="1"/>
</dbReference>
<evidence type="ECO:0000313" key="11">
    <source>
        <dbReference type="EMBL" id="ELY20897.1"/>
    </source>
</evidence>
<comment type="subunit">
    <text evidence="9">Component of the RNA degradosome, which is a multiprotein complex involved in RNA processing and mRNA degradation.</text>
</comment>
<dbReference type="InterPro" id="IPR001247">
    <property type="entry name" value="ExoRNase_PH_dom1"/>
</dbReference>
<keyword evidence="8 9" id="KW-0694">RNA-binding</keyword>
<evidence type="ECO:0000313" key="12">
    <source>
        <dbReference type="Proteomes" id="UP000011651"/>
    </source>
</evidence>
<dbReference type="InterPro" id="IPR036345">
    <property type="entry name" value="ExoRNase_PH_dom2_sf"/>
</dbReference>
<protein>
    <recommendedName>
        <fullName evidence="9">Polyribonucleotide nucleotidyltransferase</fullName>
        <ecNumber evidence="9">2.7.7.8</ecNumber>
    </recommendedName>
    <alternativeName>
        <fullName evidence="9">Polynucleotide phosphorylase</fullName>
        <shortName evidence="9">PNPase</shortName>
    </alternativeName>
</protein>
<reference evidence="11 12" key="1">
    <citation type="journal article" date="2013" name="Genome Announc.">
        <title>Draft Genome of the Marine Gammaproteobacterium Halomonas titanicae.</title>
        <authorList>
            <person name="Sanchez-Porro C."/>
            <person name="de la Haba R.R."/>
            <person name="Cruz-Hernandez N."/>
            <person name="Gonzalez J.M."/>
            <person name="Reyes-Guirao C."/>
            <person name="Navarro-Sampedro L."/>
            <person name="Carballo M."/>
            <person name="Ventosa A."/>
        </authorList>
    </citation>
    <scope>NUCLEOTIDE SEQUENCE [LARGE SCALE GENOMIC DNA]</scope>
    <source>
        <strain evidence="11 12">BH1</strain>
    </source>
</reference>
<dbReference type="InterPro" id="IPR012162">
    <property type="entry name" value="PNPase"/>
</dbReference>
<evidence type="ECO:0000256" key="7">
    <source>
        <dbReference type="ARBA" id="ARBA00022842"/>
    </source>
</evidence>
<comment type="similarity">
    <text evidence="2 9">Belongs to the polyribonucleotide nucleotidyltransferase family.</text>
</comment>
<comment type="cofactor">
    <cofactor evidence="9">
        <name>Mg(2+)</name>
        <dbReference type="ChEBI" id="CHEBI:18420"/>
    </cofactor>
</comment>
<comment type="caution">
    <text evidence="11">The sequence shown here is derived from an EMBL/GenBank/DDBJ whole genome shotgun (WGS) entry which is preliminary data.</text>
</comment>
<dbReference type="EC" id="2.7.7.8" evidence="9"/>
<evidence type="ECO:0000256" key="6">
    <source>
        <dbReference type="ARBA" id="ARBA00022723"/>
    </source>
</evidence>
<dbReference type="GO" id="GO:0006402">
    <property type="term" value="P:mRNA catabolic process"/>
    <property type="evidence" value="ECO:0007669"/>
    <property type="project" value="UniProtKB-UniRule"/>
</dbReference>
<dbReference type="Gene3D" id="3.30.230.70">
    <property type="entry name" value="GHMP Kinase, N-terminal domain"/>
    <property type="match status" value="2"/>
</dbReference>
<dbReference type="InterPro" id="IPR015848">
    <property type="entry name" value="PNPase_PH_RNA-bd_bac/org-type"/>
</dbReference>
<dbReference type="PATRIC" id="fig|1204738.3.peg.3649"/>
<comment type="function">
    <text evidence="9">Involved in mRNA degradation. Catalyzes the phosphorolysis of single-stranded polyribonucleotides processively in the 3'- to 5'-direction.</text>
</comment>
<dbReference type="FunFam" id="3.30.230.70:FF:000001">
    <property type="entry name" value="Polyribonucleotide nucleotidyltransferase"/>
    <property type="match status" value="1"/>
</dbReference>
<feature type="binding site" evidence="9">
    <location>
        <position position="505"/>
    </location>
    <ligand>
        <name>Mg(2+)</name>
        <dbReference type="ChEBI" id="CHEBI:18420"/>
    </ligand>
</feature>
<dbReference type="InterPro" id="IPR027408">
    <property type="entry name" value="PNPase/RNase_PH_dom_sf"/>
</dbReference>
<dbReference type="InterPro" id="IPR036612">
    <property type="entry name" value="KH_dom_type_1_sf"/>
</dbReference>
<comment type="catalytic activity">
    <reaction evidence="9">
        <text>RNA(n+1) + phosphate = RNA(n) + a ribonucleoside 5'-diphosphate</text>
        <dbReference type="Rhea" id="RHEA:22096"/>
        <dbReference type="Rhea" id="RHEA-COMP:14527"/>
        <dbReference type="Rhea" id="RHEA-COMP:17342"/>
        <dbReference type="ChEBI" id="CHEBI:43474"/>
        <dbReference type="ChEBI" id="CHEBI:57930"/>
        <dbReference type="ChEBI" id="CHEBI:140395"/>
        <dbReference type="EC" id="2.7.7.8"/>
    </reaction>
</comment>
<evidence type="ECO:0000256" key="9">
    <source>
        <dbReference type="HAMAP-Rule" id="MF_01595"/>
    </source>
</evidence>
<dbReference type="SUPFAM" id="SSF54791">
    <property type="entry name" value="Eukaryotic type KH-domain (KH-domain type I)"/>
    <property type="match status" value="1"/>
</dbReference>
<dbReference type="InterPro" id="IPR020568">
    <property type="entry name" value="Ribosomal_Su5_D2-typ_SF"/>
</dbReference>
<dbReference type="PIRSF" id="PIRSF005499">
    <property type="entry name" value="PNPase"/>
    <property type="match status" value="1"/>
</dbReference>
<dbReference type="GO" id="GO:0006396">
    <property type="term" value="P:RNA processing"/>
    <property type="evidence" value="ECO:0007669"/>
    <property type="project" value="InterPro"/>
</dbReference>
<dbReference type="PANTHER" id="PTHR11252:SF0">
    <property type="entry name" value="POLYRIBONUCLEOTIDE NUCLEOTIDYLTRANSFERASE 1, MITOCHONDRIAL"/>
    <property type="match status" value="1"/>
</dbReference>
<evidence type="ECO:0000256" key="3">
    <source>
        <dbReference type="ARBA" id="ARBA00022490"/>
    </source>
</evidence>
<dbReference type="GO" id="GO:0003723">
    <property type="term" value="F:RNA binding"/>
    <property type="evidence" value="ECO:0007669"/>
    <property type="project" value="UniProtKB-UniRule"/>
</dbReference>
<proteinExistence type="inferred from homology"/>
<dbReference type="GO" id="GO:0005829">
    <property type="term" value="C:cytosol"/>
    <property type="evidence" value="ECO:0007669"/>
    <property type="project" value="TreeGrafter"/>
</dbReference>
<dbReference type="Pfam" id="PF00575">
    <property type="entry name" value="S1"/>
    <property type="match status" value="1"/>
</dbReference>
<evidence type="ECO:0000256" key="2">
    <source>
        <dbReference type="ARBA" id="ARBA00007404"/>
    </source>
</evidence>
<dbReference type="SUPFAM" id="SSF50249">
    <property type="entry name" value="Nucleic acid-binding proteins"/>
    <property type="match status" value="1"/>
</dbReference>
<keyword evidence="3 9" id="KW-0963">Cytoplasm</keyword>
<dbReference type="Gene3D" id="2.40.50.140">
    <property type="entry name" value="Nucleic acid-binding proteins"/>
    <property type="match status" value="1"/>
</dbReference>
<keyword evidence="4 9" id="KW-0808">Transferase</keyword>
<keyword evidence="5 9" id="KW-0548">Nucleotidyltransferase</keyword>
<evidence type="ECO:0000256" key="5">
    <source>
        <dbReference type="ARBA" id="ARBA00022695"/>
    </source>
</evidence>
<dbReference type="NCBIfam" id="NF008805">
    <property type="entry name" value="PRK11824.1"/>
    <property type="match status" value="1"/>
</dbReference>
<dbReference type="SMART" id="SM00316">
    <property type="entry name" value="S1"/>
    <property type="match status" value="1"/>
</dbReference>
<dbReference type="SUPFAM" id="SSF54211">
    <property type="entry name" value="Ribosomal protein S5 domain 2-like"/>
    <property type="match status" value="2"/>
</dbReference>
<keyword evidence="7 9" id="KW-0460">Magnesium</keyword>
<dbReference type="Pfam" id="PF00013">
    <property type="entry name" value="KH_1"/>
    <property type="match status" value="1"/>
</dbReference>
<dbReference type="HAMAP" id="MF_01595">
    <property type="entry name" value="PNPase"/>
    <property type="match status" value="1"/>
</dbReference>
<organism evidence="11 12">
    <name type="scientific">Vreelandella titanicae BH1</name>
    <dbReference type="NCBI Taxonomy" id="1204738"/>
    <lineage>
        <taxon>Bacteria</taxon>
        <taxon>Pseudomonadati</taxon>
        <taxon>Pseudomonadota</taxon>
        <taxon>Gammaproteobacteria</taxon>
        <taxon>Oceanospirillales</taxon>
        <taxon>Halomonadaceae</taxon>
        <taxon>Vreelandella</taxon>
    </lineage>
</organism>
<sequence>MIMLKEVAVNPVKKTFQYGRSTVTLETGRIARQATGAVMVTMDDTVVLCTVVARKEANPSQPFFPLSVHYQEKTYAVGKIPGGFFKREGRPTEKETLTSRLIDRPIRPLFPKGFMNEVQVVCTVLSTDRNHDPDIAALLGTSAALSISGVPFSGPIGAARVGFNEEKGYFLNPTVEELATSELDMVVAGTEKAVLMVESEAKELLEDEMLGAVLFGHQEMQVAISAINELVAEAGKPRWEWQAAEENQALKAAMADAFEAKVGDAYRITDKMQRQDALAELKDQAIEQLAADEGEPVNDKFSKDDVKGAFASLEKRVVRSRVVKGEPRIDGRDNQTVRPLAIEVGVLPKAHGSAIFTRGETQAIAVATLGTLRDSQLIESLEGERKDRFMLHYNFPPYSVGEAGFMGGPKRREIGHGRLARRGVQAMLPSEDVFPYTIRVVSEITESNGSSSMASVCGSSLALMDAGVPLKAPVAGIAMGLVKDPDGFAVLTDILGDEDHLGDMDFKVAGSEEGVTALQMDIKIEGINEEIMELALQQALTARLSILEQMNVVISQSRSDVSDNAPSMATIKIDPDKIRDVIGKGGATIRKICEDTGASIDLDDDGTVRIYAEDKAAAKRAIDTVLAITAEAEIGKLYHGKVVRIADFGAFVNIMPGTDGLVHISQIVAERVNNVRDFLNEGDDVVVKVLDIDNRNRVKLSMKEISEEEKAAFTAEAAETEAAI</sequence>
<feature type="domain" description="S1 motif" evidence="10">
    <location>
        <begin position="635"/>
        <end position="703"/>
    </location>
</feature>
<evidence type="ECO:0000256" key="4">
    <source>
        <dbReference type="ARBA" id="ARBA00022679"/>
    </source>
</evidence>
<dbReference type="InterPro" id="IPR003029">
    <property type="entry name" value="S1_domain"/>
</dbReference>
<dbReference type="InterPro" id="IPR015847">
    <property type="entry name" value="ExoRNase_PH_dom2"/>
</dbReference>
<name>L9U7Y7_9GAMM</name>
<dbReference type="PANTHER" id="PTHR11252">
    <property type="entry name" value="POLYRIBONUCLEOTIDE NUCLEOTIDYLTRANSFERASE"/>
    <property type="match status" value="1"/>
</dbReference>
<dbReference type="Pfam" id="PF03725">
    <property type="entry name" value="RNase_PH_C"/>
    <property type="match status" value="1"/>
</dbReference>
<feature type="binding site" evidence="9">
    <location>
        <position position="499"/>
    </location>
    <ligand>
        <name>Mg(2+)</name>
        <dbReference type="ChEBI" id="CHEBI:18420"/>
    </ligand>
</feature>
<comment type="subcellular location">
    <subcellularLocation>
        <location evidence="1 9">Cytoplasm</location>
    </subcellularLocation>
</comment>
<dbReference type="GO" id="GO:0000175">
    <property type="term" value="F:3'-5'-RNA exonuclease activity"/>
    <property type="evidence" value="ECO:0007669"/>
    <property type="project" value="TreeGrafter"/>
</dbReference>
<dbReference type="CDD" id="cd11364">
    <property type="entry name" value="RNase_PH_PNPase_2"/>
    <property type="match status" value="1"/>
</dbReference>
<dbReference type="SMART" id="SM00322">
    <property type="entry name" value="KH"/>
    <property type="match status" value="1"/>
</dbReference>